<dbReference type="PANTHER" id="PTHR33420">
    <property type="entry name" value="FIMBRIAL SUBUNIT ELFA-RELATED"/>
    <property type="match status" value="1"/>
</dbReference>
<gene>
    <name evidence="3" type="ORF">EB837_23340</name>
</gene>
<reference evidence="3 4" key="1">
    <citation type="submission" date="2018-10" db="EMBL/GenBank/DDBJ databases">
        <title>Horizontal transference of carbapenem resistance between Klebsiella pneumoniae and Kluyvera ascorbata during abdominal infection: a case report.</title>
        <authorList>
            <person name="Raro O.H.F."/>
            <person name="Lima-Morales D."/>
            <person name="Barth A.L."/>
            <person name="Paim T.G.S."/>
            <person name="Mott M.P."/>
            <person name="Riche C.V.W."/>
            <person name="Teixeira U.F."/>
            <person name="Waechter F."/>
            <person name="Dias C.A.G."/>
        </authorList>
    </citation>
    <scope>NUCLEOTIDE SEQUENCE [LARGE SCALE GENOMIC DNA]</scope>
    <source>
        <strain evidence="3 4">OT2</strain>
    </source>
</reference>
<dbReference type="GO" id="GO:0009289">
    <property type="term" value="C:pilus"/>
    <property type="evidence" value="ECO:0007669"/>
    <property type="project" value="InterPro"/>
</dbReference>
<keyword evidence="1" id="KW-0732">Signal</keyword>
<dbReference type="InterPro" id="IPR050263">
    <property type="entry name" value="Bact_Fimbrial_Adh_Pro"/>
</dbReference>
<name>A0A3N2RR55_9ENTR</name>
<evidence type="ECO:0000256" key="1">
    <source>
        <dbReference type="SAM" id="SignalP"/>
    </source>
</evidence>
<evidence type="ECO:0000259" key="2">
    <source>
        <dbReference type="Pfam" id="PF00419"/>
    </source>
</evidence>
<dbReference type="Proteomes" id="UP000268051">
    <property type="component" value="Unassembled WGS sequence"/>
</dbReference>
<dbReference type="EMBL" id="RHFN01000037">
    <property type="protein sequence ID" value="ROU09899.1"/>
    <property type="molecule type" value="Genomic_DNA"/>
</dbReference>
<evidence type="ECO:0000313" key="4">
    <source>
        <dbReference type="Proteomes" id="UP000268051"/>
    </source>
</evidence>
<dbReference type="InterPro" id="IPR008966">
    <property type="entry name" value="Adhesion_dom_sf"/>
</dbReference>
<dbReference type="Pfam" id="PF00419">
    <property type="entry name" value="Fimbrial"/>
    <property type="match status" value="1"/>
</dbReference>
<sequence length="185" mass="19017">MNTQFRIMACIVAALVSGAASAETASTSGAQGAGGQVNFKGTITDASCNVDTDSKGQDVDLGTWDKSYLSAAGTETTKTAFHIKVADCPDSVKQVSVLFDGQKDQQMPELLAVTSGATGVGIKLYEDDQTSKVTLGTASKKQNVVADSQGAGSADLKFYADYMSTGAAITAGQANGVADFNMVYN</sequence>
<feature type="signal peptide" evidence="1">
    <location>
        <begin position="1"/>
        <end position="22"/>
    </location>
</feature>
<dbReference type="RefSeq" id="WP_123652666.1">
    <property type="nucleotide sequence ID" value="NZ_RHFN01000037.1"/>
</dbReference>
<evidence type="ECO:0000313" key="3">
    <source>
        <dbReference type="EMBL" id="ROU09899.1"/>
    </source>
</evidence>
<dbReference type="GO" id="GO:0043709">
    <property type="term" value="P:cell adhesion involved in single-species biofilm formation"/>
    <property type="evidence" value="ECO:0007669"/>
    <property type="project" value="TreeGrafter"/>
</dbReference>
<dbReference type="PANTHER" id="PTHR33420:SF5">
    <property type="entry name" value="FIMBRIAL SUBUNIT"/>
    <property type="match status" value="1"/>
</dbReference>
<dbReference type="Gene3D" id="2.60.40.1090">
    <property type="entry name" value="Fimbrial-type adhesion domain"/>
    <property type="match status" value="1"/>
</dbReference>
<dbReference type="SUPFAM" id="SSF49401">
    <property type="entry name" value="Bacterial adhesins"/>
    <property type="match status" value="1"/>
</dbReference>
<dbReference type="AlphaFoldDB" id="A0A3N2RR55"/>
<dbReference type="InterPro" id="IPR036937">
    <property type="entry name" value="Adhesion_dom_fimbrial_sf"/>
</dbReference>
<comment type="caution">
    <text evidence="3">The sequence shown here is derived from an EMBL/GenBank/DDBJ whole genome shotgun (WGS) entry which is preliminary data.</text>
</comment>
<dbReference type="OrthoDB" id="6466381at2"/>
<dbReference type="InterPro" id="IPR000259">
    <property type="entry name" value="Adhesion_dom_fimbrial"/>
</dbReference>
<protein>
    <submittedName>
        <fullName evidence="3">Type 1 fimbrial protein</fullName>
    </submittedName>
</protein>
<organism evidence="3 4">
    <name type="scientific">Kluyvera ascorbata</name>
    <dbReference type="NCBI Taxonomy" id="51288"/>
    <lineage>
        <taxon>Bacteria</taxon>
        <taxon>Pseudomonadati</taxon>
        <taxon>Pseudomonadota</taxon>
        <taxon>Gammaproteobacteria</taxon>
        <taxon>Enterobacterales</taxon>
        <taxon>Enterobacteriaceae</taxon>
        <taxon>Kluyvera</taxon>
    </lineage>
</organism>
<accession>A0A3N2RR55</accession>
<feature type="domain" description="Fimbrial-type adhesion" evidence="2">
    <location>
        <begin position="38"/>
        <end position="184"/>
    </location>
</feature>
<feature type="chain" id="PRO_5017932391" evidence="1">
    <location>
        <begin position="23"/>
        <end position="185"/>
    </location>
</feature>
<proteinExistence type="predicted"/>